<evidence type="ECO:0000256" key="9">
    <source>
        <dbReference type="RuleBase" id="RU363036"/>
    </source>
</evidence>
<keyword evidence="6 8" id="KW-0030">Aminoacyl-tRNA synthetase</keyword>
<dbReference type="EC" id="6.1.1.2" evidence="8"/>
<accession>A0A7V5M0K5</accession>
<evidence type="ECO:0000256" key="3">
    <source>
        <dbReference type="ARBA" id="ARBA00022741"/>
    </source>
</evidence>
<dbReference type="FunFam" id="1.10.240.10:FF:000005">
    <property type="entry name" value="Tryptophan--tRNA ligase"/>
    <property type="match status" value="1"/>
</dbReference>
<dbReference type="InterPro" id="IPR002306">
    <property type="entry name" value="Trp-tRNA-ligase"/>
</dbReference>
<evidence type="ECO:0000256" key="8">
    <source>
        <dbReference type="HAMAP-Rule" id="MF_00140"/>
    </source>
</evidence>
<proteinExistence type="inferred from homology"/>
<dbReference type="CDD" id="cd00806">
    <property type="entry name" value="TrpRS_core"/>
    <property type="match status" value="1"/>
</dbReference>
<evidence type="ECO:0000256" key="4">
    <source>
        <dbReference type="ARBA" id="ARBA00022840"/>
    </source>
</evidence>
<keyword evidence="3 8" id="KW-0547">Nucleotide-binding</keyword>
<name>A0A7V5M0K5_UNCAE</name>
<keyword evidence="4 8" id="KW-0067">ATP-binding</keyword>
<dbReference type="PANTHER" id="PTHR43766">
    <property type="entry name" value="TRYPTOPHAN--TRNA LIGASE, MITOCHONDRIAL"/>
    <property type="match status" value="1"/>
</dbReference>
<feature type="short sequence motif" description="'KMSKS' region" evidence="8">
    <location>
        <begin position="192"/>
        <end position="196"/>
    </location>
</feature>
<dbReference type="InterPro" id="IPR014729">
    <property type="entry name" value="Rossmann-like_a/b/a_fold"/>
</dbReference>
<feature type="binding site" evidence="8">
    <location>
        <begin position="146"/>
        <end position="148"/>
    </location>
    <ligand>
        <name>ATP</name>
        <dbReference type="ChEBI" id="CHEBI:30616"/>
    </ligand>
</feature>
<protein>
    <recommendedName>
        <fullName evidence="8">Tryptophan--tRNA ligase</fullName>
        <ecNumber evidence="8">6.1.1.2</ecNumber>
    </recommendedName>
    <alternativeName>
        <fullName evidence="8">Tryptophanyl-tRNA synthetase</fullName>
        <shortName evidence="8">TrpRS</shortName>
    </alternativeName>
</protein>
<dbReference type="PRINTS" id="PR01039">
    <property type="entry name" value="TRNASYNTHTRP"/>
</dbReference>
<feature type="binding site" evidence="8">
    <location>
        <position position="134"/>
    </location>
    <ligand>
        <name>L-tryptophan</name>
        <dbReference type="ChEBI" id="CHEBI:57912"/>
    </ligand>
</feature>
<evidence type="ECO:0000256" key="1">
    <source>
        <dbReference type="ARBA" id="ARBA00005594"/>
    </source>
</evidence>
<dbReference type="Gene3D" id="1.10.240.10">
    <property type="entry name" value="Tyrosyl-Transfer RNA Synthetase"/>
    <property type="match status" value="1"/>
</dbReference>
<dbReference type="HAMAP" id="MF_00140_B">
    <property type="entry name" value="Trp_tRNA_synth_B"/>
    <property type="match status" value="1"/>
</dbReference>
<dbReference type="Gene3D" id="3.40.50.620">
    <property type="entry name" value="HUPs"/>
    <property type="match status" value="1"/>
</dbReference>
<keyword evidence="2 8" id="KW-0436">Ligase</keyword>
<comment type="caution">
    <text evidence="10">The sequence shown here is derived from an EMBL/GenBank/DDBJ whole genome shotgun (WGS) entry which is preliminary data.</text>
</comment>
<evidence type="ECO:0000256" key="7">
    <source>
        <dbReference type="ARBA" id="ARBA00049929"/>
    </source>
</evidence>
<dbReference type="GO" id="GO:0004830">
    <property type="term" value="F:tryptophan-tRNA ligase activity"/>
    <property type="evidence" value="ECO:0007669"/>
    <property type="project" value="UniProtKB-UniRule"/>
</dbReference>
<feature type="binding site" evidence="8">
    <location>
        <position position="184"/>
    </location>
    <ligand>
        <name>ATP</name>
        <dbReference type="ChEBI" id="CHEBI:30616"/>
    </ligand>
</feature>
<dbReference type="SUPFAM" id="SSF52374">
    <property type="entry name" value="Nucleotidylyl transferase"/>
    <property type="match status" value="1"/>
</dbReference>
<dbReference type="InterPro" id="IPR050203">
    <property type="entry name" value="Trp-tRNA_synthetase"/>
</dbReference>
<dbReference type="PROSITE" id="PS00178">
    <property type="entry name" value="AA_TRNA_LIGASE_I"/>
    <property type="match status" value="1"/>
</dbReference>
<feature type="binding site" evidence="8">
    <location>
        <begin position="192"/>
        <end position="196"/>
    </location>
    <ligand>
        <name>ATP</name>
        <dbReference type="ChEBI" id="CHEBI:30616"/>
    </ligand>
</feature>
<organism evidence="10">
    <name type="scientific">Aerophobetes bacterium</name>
    <dbReference type="NCBI Taxonomy" id="2030807"/>
    <lineage>
        <taxon>Bacteria</taxon>
        <taxon>Candidatus Aerophobota</taxon>
    </lineage>
</organism>
<evidence type="ECO:0000256" key="6">
    <source>
        <dbReference type="ARBA" id="ARBA00023146"/>
    </source>
</evidence>
<dbReference type="Pfam" id="PF00579">
    <property type="entry name" value="tRNA-synt_1b"/>
    <property type="match status" value="1"/>
</dbReference>
<reference evidence="10" key="1">
    <citation type="journal article" date="2020" name="mSystems">
        <title>Genome- and Community-Level Interaction Insights into Carbon Utilization and Element Cycling Functions of Hydrothermarchaeota in Hydrothermal Sediment.</title>
        <authorList>
            <person name="Zhou Z."/>
            <person name="Liu Y."/>
            <person name="Xu W."/>
            <person name="Pan J."/>
            <person name="Luo Z.H."/>
            <person name="Li M."/>
        </authorList>
    </citation>
    <scope>NUCLEOTIDE SEQUENCE [LARGE SCALE GENOMIC DNA]</scope>
    <source>
        <strain evidence="10">HyVt-92</strain>
    </source>
</reference>
<dbReference type="GO" id="GO:0005829">
    <property type="term" value="C:cytosol"/>
    <property type="evidence" value="ECO:0007669"/>
    <property type="project" value="TreeGrafter"/>
</dbReference>
<dbReference type="Proteomes" id="UP000886070">
    <property type="component" value="Unassembled WGS sequence"/>
</dbReference>
<dbReference type="PANTHER" id="PTHR43766:SF1">
    <property type="entry name" value="TRYPTOPHAN--TRNA LIGASE, MITOCHONDRIAL"/>
    <property type="match status" value="1"/>
</dbReference>
<evidence type="ECO:0000256" key="2">
    <source>
        <dbReference type="ARBA" id="ARBA00022598"/>
    </source>
</evidence>
<dbReference type="GO" id="GO:0006436">
    <property type="term" value="P:tryptophanyl-tRNA aminoacylation"/>
    <property type="evidence" value="ECO:0007669"/>
    <property type="project" value="UniProtKB-UniRule"/>
</dbReference>
<comment type="catalytic activity">
    <reaction evidence="7 8">
        <text>tRNA(Trp) + L-tryptophan + ATP = L-tryptophyl-tRNA(Trp) + AMP + diphosphate + H(+)</text>
        <dbReference type="Rhea" id="RHEA:24080"/>
        <dbReference type="Rhea" id="RHEA-COMP:9671"/>
        <dbReference type="Rhea" id="RHEA-COMP:9705"/>
        <dbReference type="ChEBI" id="CHEBI:15378"/>
        <dbReference type="ChEBI" id="CHEBI:30616"/>
        <dbReference type="ChEBI" id="CHEBI:33019"/>
        <dbReference type="ChEBI" id="CHEBI:57912"/>
        <dbReference type="ChEBI" id="CHEBI:78442"/>
        <dbReference type="ChEBI" id="CHEBI:78535"/>
        <dbReference type="ChEBI" id="CHEBI:456215"/>
        <dbReference type="EC" id="6.1.1.2"/>
    </reaction>
</comment>
<feature type="binding site" evidence="8">
    <location>
        <begin position="19"/>
        <end position="20"/>
    </location>
    <ligand>
        <name>ATP</name>
        <dbReference type="ChEBI" id="CHEBI:30616"/>
    </ligand>
</feature>
<comment type="function">
    <text evidence="8">Catalyzes the attachment of tryptophan to tRNA(Trp).</text>
</comment>
<dbReference type="InterPro" id="IPR001412">
    <property type="entry name" value="aa-tRNA-synth_I_CS"/>
</dbReference>
<dbReference type="EMBL" id="DRTT01000141">
    <property type="protein sequence ID" value="HHF98849.1"/>
    <property type="molecule type" value="Genomic_DNA"/>
</dbReference>
<feature type="short sequence motif" description="'HIGH' region" evidence="8">
    <location>
        <begin position="12"/>
        <end position="20"/>
    </location>
</feature>
<dbReference type="InterPro" id="IPR002305">
    <property type="entry name" value="aa-tRNA-synth_Ic"/>
</dbReference>
<keyword evidence="8" id="KW-0963">Cytoplasm</keyword>
<keyword evidence="5 8" id="KW-0648">Protein biosynthesis</keyword>
<comment type="subunit">
    <text evidence="8">Homodimer.</text>
</comment>
<dbReference type="NCBIfam" id="TIGR00233">
    <property type="entry name" value="trpS"/>
    <property type="match status" value="1"/>
</dbReference>
<sequence length="328" mass="37848">MKKKRILSGMRPSGKLHLGNYLGALSNWAKLQDEYDCFFMIADWHALTDRTETSYIREDIEDVLIDWLAAGLDPEKSVLFVQSHVKEHAELHLIFSMITPISWLERCPTYKEKIEQGAATNYGLLGYPVLQAADILVYRAEKVPVGEDQLPHLELTREIARKFNTLYGKIFPEPEPILSHSPRIMGIDGKRKMGKSYNNYIALSDPPEVIRKKVMSMFTDPTKIYMGDPGHPYECNVYAYHKTFGNYKEKELEEMALSCKEGRLGCASCKKKLSEILIEYLTPFREKRKWIEKDKGKIQEILAEGKEKAKEVALSTLKEVRRVMKMDY</sequence>
<dbReference type="AlphaFoldDB" id="A0A7V5M0K5"/>
<comment type="similarity">
    <text evidence="1 8 9">Belongs to the class-I aminoacyl-tRNA synthetase family.</text>
</comment>
<feature type="binding site" evidence="8">
    <location>
        <begin position="11"/>
        <end position="13"/>
    </location>
    <ligand>
        <name>ATP</name>
        <dbReference type="ChEBI" id="CHEBI:30616"/>
    </ligand>
</feature>
<dbReference type="InterPro" id="IPR024109">
    <property type="entry name" value="Trp-tRNA-ligase_bac-type"/>
</dbReference>
<evidence type="ECO:0000256" key="5">
    <source>
        <dbReference type="ARBA" id="ARBA00022917"/>
    </source>
</evidence>
<dbReference type="GO" id="GO:0005524">
    <property type="term" value="F:ATP binding"/>
    <property type="evidence" value="ECO:0007669"/>
    <property type="project" value="UniProtKB-UniRule"/>
</dbReference>
<comment type="subcellular location">
    <subcellularLocation>
        <location evidence="8">Cytoplasm</location>
    </subcellularLocation>
</comment>
<gene>
    <name evidence="8 10" type="primary">trpS</name>
    <name evidence="10" type="ORF">ENL39_05115</name>
</gene>
<evidence type="ECO:0000313" key="10">
    <source>
        <dbReference type="EMBL" id="HHF98849.1"/>
    </source>
</evidence>